<feature type="chain" id="PRO_5039679397" evidence="1">
    <location>
        <begin position="24"/>
        <end position="681"/>
    </location>
</feature>
<dbReference type="Gene3D" id="2.60.40.10">
    <property type="entry name" value="Immunoglobulins"/>
    <property type="match status" value="3"/>
</dbReference>
<dbReference type="GO" id="GO:0005975">
    <property type="term" value="P:carbohydrate metabolic process"/>
    <property type="evidence" value="ECO:0007669"/>
    <property type="project" value="UniProtKB-ARBA"/>
</dbReference>
<evidence type="ECO:0000256" key="1">
    <source>
        <dbReference type="SAM" id="SignalP"/>
    </source>
</evidence>
<comment type="caution">
    <text evidence="2">The sequence shown here is derived from an EMBL/GenBank/DDBJ whole genome shotgun (WGS) entry which is preliminary data.</text>
</comment>
<evidence type="ECO:0000313" key="3">
    <source>
        <dbReference type="Proteomes" id="UP000320239"/>
    </source>
</evidence>
<name>A0A561WBQ3_ACTTI</name>
<dbReference type="AlphaFoldDB" id="A0A561WBQ3"/>
<protein>
    <submittedName>
        <fullName evidence="2">Ig-like protein group 3</fullName>
    </submittedName>
</protein>
<gene>
    <name evidence="2" type="ORF">FHX34_103829</name>
</gene>
<sequence>MHNTTARRALAALAALTAPLTLAAPARADDRLPLGAGATVSVTATPGGGFTAPLSVTNTGTIPIDGVAVSFFGIDGFATESRYRNCTYDIRGQLEACVFDRTLEPGGSYRVDLPLRAPADAYAPSAMRTQFTWEKKAYHRPYGTSGDGATMPLLDDATPEEVGVYPWQFVDLAITGRQSADLVATGGKVYGAPGDVVTVRAGVRNDGPATLKWIGTGVPPGLVVVTIPPGASVQSAPADCAPATDAQRTRADAAQYACVLDGLLKIGRSHALSLPFSLRIDRVIQDAAGLVEVNPACTCERFAEDLDRSNDTAPLVLNPAPTAPGGTDTNPPVVTATGLTEGQLLGWYRDITPSWSDDVAVTKVQVLVNGTVTATHESPLPHQVGVVLPSGVHGQEPRITIRAFDAAGNTAEKTTRVRADVLSPDATLTPASGSRVRGVVTFRATNVSDDTARIELLDTSGTIVARSTAAPWTMTWNTSGLTGAQSLAVRVFDRADNITFDMGTYHVDDSGPAVSSITPGDRALVRGSVRTTAQASDPSGIATVRVTGGTATGSPWAWTVTPRTQGNHTIEWVVTDKLGNTTVARRVVVNDTVAPALKLTKAPKNDAKLTKTTTLAASASDRNGVAKVQLLVNGKVAGTDTKAGYSFTLYPKRYGKKFTVQLRAYDRAGNVTTLGKRTYRR</sequence>
<keyword evidence="3" id="KW-1185">Reference proteome</keyword>
<organism evidence="2 3">
    <name type="scientific">Actinoplanes teichomyceticus</name>
    <dbReference type="NCBI Taxonomy" id="1867"/>
    <lineage>
        <taxon>Bacteria</taxon>
        <taxon>Bacillati</taxon>
        <taxon>Actinomycetota</taxon>
        <taxon>Actinomycetes</taxon>
        <taxon>Micromonosporales</taxon>
        <taxon>Micromonosporaceae</taxon>
        <taxon>Actinoplanes</taxon>
    </lineage>
</organism>
<proteinExistence type="predicted"/>
<keyword evidence="1" id="KW-0732">Signal</keyword>
<accession>A0A561WBQ3</accession>
<reference evidence="2 3" key="1">
    <citation type="submission" date="2019-06" db="EMBL/GenBank/DDBJ databases">
        <title>Sequencing the genomes of 1000 actinobacteria strains.</title>
        <authorList>
            <person name="Klenk H.-P."/>
        </authorList>
    </citation>
    <scope>NUCLEOTIDE SEQUENCE [LARGE SCALE GENOMIC DNA]</scope>
    <source>
        <strain evidence="2 3">DSM 43866</strain>
    </source>
</reference>
<dbReference type="OrthoDB" id="3967140at2"/>
<dbReference type="EMBL" id="VIWY01000003">
    <property type="protein sequence ID" value="TWG21291.1"/>
    <property type="molecule type" value="Genomic_DNA"/>
</dbReference>
<dbReference type="Proteomes" id="UP000320239">
    <property type="component" value="Unassembled WGS sequence"/>
</dbReference>
<evidence type="ECO:0000313" key="2">
    <source>
        <dbReference type="EMBL" id="TWG21291.1"/>
    </source>
</evidence>
<dbReference type="InterPro" id="IPR013783">
    <property type="entry name" value="Ig-like_fold"/>
</dbReference>
<dbReference type="RefSeq" id="WP_122979930.1">
    <property type="nucleotide sequence ID" value="NZ_BOMX01000159.1"/>
</dbReference>
<dbReference type="Pfam" id="PF17957">
    <property type="entry name" value="Big_7"/>
    <property type="match status" value="1"/>
</dbReference>
<feature type="signal peptide" evidence="1">
    <location>
        <begin position="1"/>
        <end position="23"/>
    </location>
</feature>